<feature type="transmembrane region" description="Helical" evidence="6">
    <location>
        <begin position="168"/>
        <end position="186"/>
    </location>
</feature>
<accession>A0AAP0B7L4</accession>
<evidence type="ECO:0000313" key="8">
    <source>
        <dbReference type="Proteomes" id="UP001418222"/>
    </source>
</evidence>
<comment type="caution">
    <text evidence="7">The sequence shown here is derived from an EMBL/GenBank/DDBJ whole genome shotgun (WGS) entry which is preliminary data.</text>
</comment>
<protein>
    <submittedName>
        <fullName evidence="7">WAT1-related protein</fullName>
    </submittedName>
</protein>
<sequence>MWSRIEMEKILVVASRVQLPSPALLPGENEVSDAALGSGRVITVFCRRKFKSPLIRIKEKNGARPPLLQIPSDQHAAESETVCCHDIAAAQLRCYVRGFFSDSEKRHESAGAARLPPVLDQNLYFMGAQQTSAGFASSLENIIPAIALLIALLFRVEKIDIRQRHGQAKIIGAVVTIAGTILMILYKGPVVKFLRTNIVQQQQQQRDSSTLTAGKQENNDYSRINGTLMLLVSFISWASFLLLQVLKHVEVIPGKSEPNHLYLLLGRTDELCDGSAGRGSELGAMDFRLGHENICSNLLGGGMYWIELLYFGDGDDEKRPSFCQRLQPSYHGPNCCLELHFFGREDDSGNEKPARHSVMEERERGRGE</sequence>
<dbReference type="GO" id="GO:0016020">
    <property type="term" value="C:membrane"/>
    <property type="evidence" value="ECO:0007669"/>
    <property type="project" value="InterPro"/>
</dbReference>
<evidence type="ECO:0000256" key="5">
    <source>
        <dbReference type="SAM" id="MobiDB-lite"/>
    </source>
</evidence>
<dbReference type="PANTHER" id="PTHR31218">
    <property type="entry name" value="WAT1-RELATED PROTEIN"/>
    <property type="match status" value="1"/>
</dbReference>
<name>A0AAP0B7L4_9ASPA</name>
<feature type="transmembrane region" description="Helical" evidence="6">
    <location>
        <begin position="228"/>
        <end position="246"/>
    </location>
</feature>
<dbReference type="AlphaFoldDB" id="A0AAP0B7L4"/>
<dbReference type="Proteomes" id="UP001418222">
    <property type="component" value="Unassembled WGS sequence"/>
</dbReference>
<evidence type="ECO:0000256" key="3">
    <source>
        <dbReference type="ARBA" id="ARBA00022989"/>
    </source>
</evidence>
<keyword evidence="2 6" id="KW-0812">Transmembrane</keyword>
<feature type="region of interest" description="Disordered" evidence="5">
    <location>
        <begin position="346"/>
        <end position="368"/>
    </location>
</feature>
<dbReference type="InterPro" id="IPR030184">
    <property type="entry name" value="WAT1-related"/>
</dbReference>
<proteinExistence type="predicted"/>
<dbReference type="GO" id="GO:0022857">
    <property type="term" value="F:transmembrane transporter activity"/>
    <property type="evidence" value="ECO:0007669"/>
    <property type="project" value="InterPro"/>
</dbReference>
<feature type="transmembrane region" description="Helical" evidence="6">
    <location>
        <begin position="135"/>
        <end position="156"/>
    </location>
</feature>
<dbReference type="SUPFAM" id="SSF103481">
    <property type="entry name" value="Multidrug resistance efflux transporter EmrE"/>
    <property type="match status" value="1"/>
</dbReference>
<evidence type="ECO:0000313" key="7">
    <source>
        <dbReference type="EMBL" id="KAK8931394.1"/>
    </source>
</evidence>
<evidence type="ECO:0000256" key="4">
    <source>
        <dbReference type="ARBA" id="ARBA00023136"/>
    </source>
</evidence>
<keyword evidence="8" id="KW-1185">Reference proteome</keyword>
<reference evidence="7 8" key="1">
    <citation type="journal article" date="2022" name="Nat. Plants">
        <title>Genomes of leafy and leafless Platanthera orchids illuminate the evolution of mycoheterotrophy.</title>
        <authorList>
            <person name="Li M.H."/>
            <person name="Liu K.W."/>
            <person name="Li Z."/>
            <person name="Lu H.C."/>
            <person name="Ye Q.L."/>
            <person name="Zhang D."/>
            <person name="Wang J.Y."/>
            <person name="Li Y.F."/>
            <person name="Zhong Z.M."/>
            <person name="Liu X."/>
            <person name="Yu X."/>
            <person name="Liu D.K."/>
            <person name="Tu X.D."/>
            <person name="Liu B."/>
            <person name="Hao Y."/>
            <person name="Liao X.Y."/>
            <person name="Jiang Y.T."/>
            <person name="Sun W.H."/>
            <person name="Chen J."/>
            <person name="Chen Y.Q."/>
            <person name="Ai Y."/>
            <person name="Zhai J.W."/>
            <person name="Wu S.S."/>
            <person name="Zhou Z."/>
            <person name="Hsiao Y.Y."/>
            <person name="Wu W.L."/>
            <person name="Chen Y.Y."/>
            <person name="Lin Y.F."/>
            <person name="Hsu J.L."/>
            <person name="Li C.Y."/>
            <person name="Wang Z.W."/>
            <person name="Zhao X."/>
            <person name="Zhong W.Y."/>
            <person name="Ma X.K."/>
            <person name="Ma L."/>
            <person name="Huang J."/>
            <person name="Chen G.Z."/>
            <person name="Huang M.Z."/>
            <person name="Huang L."/>
            <person name="Peng D.H."/>
            <person name="Luo Y.B."/>
            <person name="Zou S.Q."/>
            <person name="Chen S.P."/>
            <person name="Lan S."/>
            <person name="Tsai W.C."/>
            <person name="Van de Peer Y."/>
            <person name="Liu Z.J."/>
        </authorList>
    </citation>
    <scope>NUCLEOTIDE SEQUENCE [LARGE SCALE GENOMIC DNA]</scope>
    <source>
        <strain evidence="7">Lor287</strain>
    </source>
</reference>
<organism evidence="7 8">
    <name type="scientific">Platanthera zijinensis</name>
    <dbReference type="NCBI Taxonomy" id="2320716"/>
    <lineage>
        <taxon>Eukaryota</taxon>
        <taxon>Viridiplantae</taxon>
        <taxon>Streptophyta</taxon>
        <taxon>Embryophyta</taxon>
        <taxon>Tracheophyta</taxon>
        <taxon>Spermatophyta</taxon>
        <taxon>Magnoliopsida</taxon>
        <taxon>Liliopsida</taxon>
        <taxon>Asparagales</taxon>
        <taxon>Orchidaceae</taxon>
        <taxon>Orchidoideae</taxon>
        <taxon>Orchideae</taxon>
        <taxon>Orchidinae</taxon>
        <taxon>Platanthera</taxon>
    </lineage>
</organism>
<evidence type="ECO:0000256" key="2">
    <source>
        <dbReference type="ARBA" id="ARBA00022692"/>
    </source>
</evidence>
<gene>
    <name evidence="7" type="ORF">KSP39_PZI016739</name>
</gene>
<dbReference type="InterPro" id="IPR037185">
    <property type="entry name" value="EmrE-like"/>
</dbReference>
<keyword evidence="3 6" id="KW-1133">Transmembrane helix</keyword>
<evidence type="ECO:0000256" key="6">
    <source>
        <dbReference type="SAM" id="Phobius"/>
    </source>
</evidence>
<dbReference type="EMBL" id="JBBWWQ010000014">
    <property type="protein sequence ID" value="KAK8931394.1"/>
    <property type="molecule type" value="Genomic_DNA"/>
</dbReference>
<keyword evidence="4 6" id="KW-0472">Membrane</keyword>
<comment type="subcellular location">
    <subcellularLocation>
        <location evidence="1">Membrane</location>
        <topology evidence="1">Multi-pass membrane protein</topology>
    </subcellularLocation>
</comment>
<evidence type="ECO:0000256" key="1">
    <source>
        <dbReference type="ARBA" id="ARBA00004141"/>
    </source>
</evidence>